<keyword evidence="4" id="KW-0804">Transcription</keyword>
<gene>
    <name evidence="6" type="ORF">GNZ12_17455</name>
</gene>
<dbReference type="InterPro" id="IPR037923">
    <property type="entry name" value="HTH-like"/>
</dbReference>
<dbReference type="InterPro" id="IPR018062">
    <property type="entry name" value="HTH_AraC-typ_CS"/>
</dbReference>
<organism evidence="6 7">
    <name type="scientific">Paraburkholderia solitsugae</name>
    <dbReference type="NCBI Taxonomy" id="2675748"/>
    <lineage>
        <taxon>Bacteria</taxon>
        <taxon>Pseudomonadati</taxon>
        <taxon>Pseudomonadota</taxon>
        <taxon>Betaproteobacteria</taxon>
        <taxon>Burkholderiales</taxon>
        <taxon>Burkholderiaceae</taxon>
        <taxon>Paraburkholderia</taxon>
    </lineage>
</organism>
<dbReference type="InterPro" id="IPR050204">
    <property type="entry name" value="AraC_XylS_family_regulators"/>
</dbReference>
<proteinExistence type="predicted"/>
<name>A0ABX2BQQ0_9BURK</name>
<dbReference type="InterPro" id="IPR020449">
    <property type="entry name" value="Tscrpt_reg_AraC-type_HTH"/>
</dbReference>
<feature type="domain" description="HTH araC/xylS-type" evidence="5">
    <location>
        <begin position="184"/>
        <end position="282"/>
    </location>
</feature>
<evidence type="ECO:0000256" key="3">
    <source>
        <dbReference type="ARBA" id="ARBA00023159"/>
    </source>
</evidence>
<dbReference type="RefSeq" id="WP_172311926.1">
    <property type="nucleotide sequence ID" value="NZ_WOEY01000066.1"/>
</dbReference>
<dbReference type="InterPro" id="IPR009057">
    <property type="entry name" value="Homeodomain-like_sf"/>
</dbReference>
<dbReference type="SMART" id="SM00342">
    <property type="entry name" value="HTH_ARAC"/>
    <property type="match status" value="1"/>
</dbReference>
<evidence type="ECO:0000256" key="4">
    <source>
        <dbReference type="ARBA" id="ARBA00023163"/>
    </source>
</evidence>
<dbReference type="SUPFAM" id="SSF51215">
    <property type="entry name" value="Regulatory protein AraC"/>
    <property type="match status" value="1"/>
</dbReference>
<dbReference type="PROSITE" id="PS00041">
    <property type="entry name" value="HTH_ARAC_FAMILY_1"/>
    <property type="match status" value="1"/>
</dbReference>
<accession>A0ABX2BQQ0</accession>
<dbReference type="SUPFAM" id="SSF46689">
    <property type="entry name" value="Homeodomain-like"/>
    <property type="match status" value="2"/>
</dbReference>
<evidence type="ECO:0000313" key="6">
    <source>
        <dbReference type="EMBL" id="NPT43069.1"/>
    </source>
</evidence>
<sequence length="297" mass="33040">MGRREDLSKDSAKPSRILQGPFGRASVNFTRRALVAHAHAQYQFLFKLAGSDSFFRIGETPYVLEDGRALLINPWESHSKTDSTANPSVILSLVIEVEWLRSLLQLPESPATRIFPSSSVVCTPDVRHHVDRLAAAITNSLIASQDVSQAILQDLVRAVVRDFADPALTMSFRSSGKSADFRIRKALDYINANAAENPSVATVAAYVGLSRSRFFEQFKNCVGIPPQHYIDWTRMTLSIKLLTGSTKPLIDIALELGFEEHSHFTRFFTKHMAVPPSEFRRNSMVVEAQLAAELLPA</sequence>
<dbReference type="Proteomes" id="UP000652198">
    <property type="component" value="Unassembled WGS sequence"/>
</dbReference>
<reference evidence="6 7" key="1">
    <citation type="submission" date="2019-11" db="EMBL/GenBank/DDBJ databases">
        <title>Metabolism of dissolved organic matter in forest soils.</title>
        <authorList>
            <person name="Cyle K.T."/>
            <person name="Wilhelm R.C."/>
            <person name="Martinez C.E."/>
        </authorList>
    </citation>
    <scope>NUCLEOTIDE SEQUENCE [LARGE SCALE GENOMIC DNA]</scope>
    <source>
        <strain evidence="6 7">1N</strain>
    </source>
</reference>
<evidence type="ECO:0000256" key="1">
    <source>
        <dbReference type="ARBA" id="ARBA00023015"/>
    </source>
</evidence>
<dbReference type="PANTHER" id="PTHR46796:SF2">
    <property type="entry name" value="TRANSCRIPTIONAL REGULATORY PROTEIN"/>
    <property type="match status" value="1"/>
</dbReference>
<evidence type="ECO:0000313" key="7">
    <source>
        <dbReference type="Proteomes" id="UP000652198"/>
    </source>
</evidence>
<dbReference type="Pfam" id="PF12833">
    <property type="entry name" value="HTH_18"/>
    <property type="match status" value="1"/>
</dbReference>
<evidence type="ECO:0000256" key="2">
    <source>
        <dbReference type="ARBA" id="ARBA00023125"/>
    </source>
</evidence>
<keyword evidence="1" id="KW-0805">Transcription regulation</keyword>
<dbReference type="PANTHER" id="PTHR46796">
    <property type="entry name" value="HTH-TYPE TRANSCRIPTIONAL ACTIVATOR RHAS-RELATED"/>
    <property type="match status" value="1"/>
</dbReference>
<dbReference type="PROSITE" id="PS01124">
    <property type="entry name" value="HTH_ARAC_FAMILY_2"/>
    <property type="match status" value="1"/>
</dbReference>
<dbReference type="PRINTS" id="PR00032">
    <property type="entry name" value="HTHARAC"/>
</dbReference>
<dbReference type="InterPro" id="IPR018060">
    <property type="entry name" value="HTH_AraC"/>
</dbReference>
<keyword evidence="3" id="KW-0010">Activator</keyword>
<dbReference type="EMBL" id="WOEY01000066">
    <property type="protein sequence ID" value="NPT43069.1"/>
    <property type="molecule type" value="Genomic_DNA"/>
</dbReference>
<dbReference type="Gene3D" id="1.10.10.60">
    <property type="entry name" value="Homeodomain-like"/>
    <property type="match status" value="2"/>
</dbReference>
<dbReference type="Pfam" id="PF02311">
    <property type="entry name" value="AraC_binding"/>
    <property type="match status" value="1"/>
</dbReference>
<dbReference type="InterPro" id="IPR003313">
    <property type="entry name" value="AraC-bd"/>
</dbReference>
<keyword evidence="7" id="KW-1185">Reference proteome</keyword>
<keyword evidence="2" id="KW-0238">DNA-binding</keyword>
<comment type="caution">
    <text evidence="6">The sequence shown here is derived from an EMBL/GenBank/DDBJ whole genome shotgun (WGS) entry which is preliminary data.</text>
</comment>
<evidence type="ECO:0000259" key="5">
    <source>
        <dbReference type="PROSITE" id="PS01124"/>
    </source>
</evidence>
<protein>
    <submittedName>
        <fullName evidence="6">Helix-turn-helix domain-containing protein</fullName>
    </submittedName>
</protein>